<evidence type="ECO:0000313" key="1">
    <source>
        <dbReference type="EMBL" id="CAB4025305.1"/>
    </source>
</evidence>
<name>A0A7D9L7F3_PARCT</name>
<comment type="caution">
    <text evidence="1">The sequence shown here is derived from an EMBL/GenBank/DDBJ whole genome shotgun (WGS) entry which is preliminary data.</text>
</comment>
<dbReference type="PANTHER" id="PTHR45889">
    <property type="entry name" value="IG-LIKE DOMAIN-CONTAINING PROTEIN"/>
    <property type="match status" value="1"/>
</dbReference>
<protein>
    <submittedName>
        <fullName evidence="1">Hemicentin-1-like</fullName>
    </submittedName>
</protein>
<proteinExistence type="predicted"/>
<dbReference type="InterPro" id="IPR007110">
    <property type="entry name" value="Ig-like_dom"/>
</dbReference>
<keyword evidence="2" id="KW-1185">Reference proteome</keyword>
<gene>
    <name evidence="1" type="ORF">PACLA_8A067104</name>
</gene>
<dbReference type="InterPro" id="IPR003599">
    <property type="entry name" value="Ig_sub"/>
</dbReference>
<reference evidence="1" key="1">
    <citation type="submission" date="2020-04" db="EMBL/GenBank/DDBJ databases">
        <authorList>
            <person name="Alioto T."/>
            <person name="Alioto T."/>
            <person name="Gomez Garrido J."/>
        </authorList>
    </citation>
    <scope>NUCLEOTIDE SEQUENCE</scope>
    <source>
        <strain evidence="1">A484AB</strain>
    </source>
</reference>
<accession>A0A7D9L7F3</accession>
<dbReference type="OrthoDB" id="10012075at2759"/>
<dbReference type="SMART" id="SM00408">
    <property type="entry name" value="IGc2"/>
    <property type="match status" value="1"/>
</dbReference>
<dbReference type="Proteomes" id="UP001152795">
    <property type="component" value="Unassembled WGS sequence"/>
</dbReference>
<dbReference type="SUPFAM" id="SSF48726">
    <property type="entry name" value="Immunoglobulin"/>
    <property type="match status" value="2"/>
</dbReference>
<dbReference type="EMBL" id="CACRXK020013532">
    <property type="protein sequence ID" value="CAB4025305.1"/>
    <property type="molecule type" value="Genomic_DNA"/>
</dbReference>
<dbReference type="Pfam" id="PF13927">
    <property type="entry name" value="Ig_3"/>
    <property type="match status" value="1"/>
</dbReference>
<dbReference type="SMART" id="SM00409">
    <property type="entry name" value="IG"/>
    <property type="match status" value="2"/>
</dbReference>
<dbReference type="InterPro" id="IPR013783">
    <property type="entry name" value="Ig-like_fold"/>
</dbReference>
<dbReference type="PANTHER" id="PTHR45889:SF8">
    <property type="entry name" value="IG-LIKE DOMAIN-CONTAINING PROTEIN"/>
    <property type="match status" value="1"/>
</dbReference>
<dbReference type="PROSITE" id="PS50835">
    <property type="entry name" value="IG_LIKE"/>
    <property type="match status" value="1"/>
</dbReference>
<organism evidence="1 2">
    <name type="scientific">Paramuricea clavata</name>
    <name type="common">Red gorgonian</name>
    <name type="synonym">Violescent sea-whip</name>
    <dbReference type="NCBI Taxonomy" id="317549"/>
    <lineage>
        <taxon>Eukaryota</taxon>
        <taxon>Metazoa</taxon>
        <taxon>Cnidaria</taxon>
        <taxon>Anthozoa</taxon>
        <taxon>Octocorallia</taxon>
        <taxon>Malacalcyonacea</taxon>
        <taxon>Plexauridae</taxon>
        <taxon>Paramuricea</taxon>
    </lineage>
</organism>
<evidence type="ECO:0000313" key="2">
    <source>
        <dbReference type="Proteomes" id="UP001152795"/>
    </source>
</evidence>
<dbReference type="InterPro" id="IPR003598">
    <property type="entry name" value="Ig_sub2"/>
</dbReference>
<dbReference type="AlphaFoldDB" id="A0A7D9L7F3"/>
<sequence length="205" mass="22487">MDVNLKSNVQVKWGFSTNPGESYLSGNIKLAPPGKAVVNIAIFKSEFNIVTYPDYLGRGWSVTHIQNTKEIVLNIIKAETKDDGEYTLELTYLSSTGTPLTDTHGIRLNVLVIPYYPPGSFDSGSKTSDEGKSVTIKCEPEGSPKPIEIIWEKNNVRIRKTNTDNPNLVFSNVTRNDIGTYVCKASNKAGSALTNPSTQLSVKCK</sequence>
<dbReference type="InterPro" id="IPR036179">
    <property type="entry name" value="Ig-like_dom_sf"/>
</dbReference>
<dbReference type="Gene3D" id="2.60.40.10">
    <property type="entry name" value="Immunoglobulins"/>
    <property type="match status" value="1"/>
</dbReference>